<evidence type="ECO:0000313" key="2">
    <source>
        <dbReference type="Proteomes" id="UP000634136"/>
    </source>
</evidence>
<proteinExistence type="predicted"/>
<name>A0A834THE6_9FABA</name>
<dbReference type="AlphaFoldDB" id="A0A834THE6"/>
<sequence length="112" mass="12403">MMLFHPLFINYKGRDIKIPATRAPFDEDETHFVEALFFDEHAGKKGFVGDIEASSSGTKKIMGGAGGPSWTMDAPSIDAYDARRTSAVEVHRRCRGVSSQLQLRFIAAILSR</sequence>
<reference evidence="1" key="1">
    <citation type="submission" date="2020-09" db="EMBL/GenBank/DDBJ databases">
        <title>Genome-Enabled Discovery of Anthraquinone Biosynthesis in Senna tora.</title>
        <authorList>
            <person name="Kang S.-H."/>
            <person name="Pandey R.P."/>
            <person name="Lee C.-M."/>
            <person name="Sim J.-S."/>
            <person name="Jeong J.-T."/>
            <person name="Choi B.-S."/>
            <person name="Jung M."/>
            <person name="Ginzburg D."/>
            <person name="Zhao K."/>
            <person name="Won S.Y."/>
            <person name="Oh T.-J."/>
            <person name="Yu Y."/>
            <person name="Kim N.-H."/>
            <person name="Lee O.R."/>
            <person name="Lee T.-H."/>
            <person name="Bashyal P."/>
            <person name="Kim T.-S."/>
            <person name="Lee W.-H."/>
            <person name="Kawkins C."/>
            <person name="Kim C.-K."/>
            <person name="Kim J.S."/>
            <person name="Ahn B.O."/>
            <person name="Rhee S.Y."/>
            <person name="Sohng J.K."/>
        </authorList>
    </citation>
    <scope>NUCLEOTIDE SEQUENCE</scope>
    <source>
        <tissue evidence="1">Leaf</tissue>
    </source>
</reference>
<gene>
    <name evidence="1" type="ORF">G2W53_027598</name>
</gene>
<comment type="caution">
    <text evidence="1">The sequence shown here is derived from an EMBL/GenBank/DDBJ whole genome shotgun (WGS) entry which is preliminary data.</text>
</comment>
<protein>
    <submittedName>
        <fullName evidence="1">Uncharacterized protein</fullName>
    </submittedName>
</protein>
<dbReference type="EMBL" id="JAAIUW010000008">
    <property type="protein sequence ID" value="KAF7822143.1"/>
    <property type="molecule type" value="Genomic_DNA"/>
</dbReference>
<keyword evidence="2" id="KW-1185">Reference proteome</keyword>
<evidence type="ECO:0000313" key="1">
    <source>
        <dbReference type="EMBL" id="KAF7822143.1"/>
    </source>
</evidence>
<accession>A0A834THE6</accession>
<dbReference type="Proteomes" id="UP000634136">
    <property type="component" value="Unassembled WGS sequence"/>
</dbReference>
<organism evidence="1 2">
    <name type="scientific">Senna tora</name>
    <dbReference type="NCBI Taxonomy" id="362788"/>
    <lineage>
        <taxon>Eukaryota</taxon>
        <taxon>Viridiplantae</taxon>
        <taxon>Streptophyta</taxon>
        <taxon>Embryophyta</taxon>
        <taxon>Tracheophyta</taxon>
        <taxon>Spermatophyta</taxon>
        <taxon>Magnoliopsida</taxon>
        <taxon>eudicotyledons</taxon>
        <taxon>Gunneridae</taxon>
        <taxon>Pentapetalae</taxon>
        <taxon>rosids</taxon>
        <taxon>fabids</taxon>
        <taxon>Fabales</taxon>
        <taxon>Fabaceae</taxon>
        <taxon>Caesalpinioideae</taxon>
        <taxon>Cassia clade</taxon>
        <taxon>Senna</taxon>
    </lineage>
</organism>